<feature type="non-terminal residue" evidence="1">
    <location>
        <position position="117"/>
    </location>
</feature>
<name>A0ABQ9TU47_SAGOE</name>
<keyword evidence="2" id="KW-1185">Reference proteome</keyword>
<dbReference type="EMBL" id="JASSZA010000019">
    <property type="protein sequence ID" value="KAK2088323.1"/>
    <property type="molecule type" value="Genomic_DNA"/>
</dbReference>
<proteinExistence type="predicted"/>
<evidence type="ECO:0000313" key="1">
    <source>
        <dbReference type="EMBL" id="KAK2088323.1"/>
    </source>
</evidence>
<organism evidence="1 2">
    <name type="scientific">Saguinus oedipus</name>
    <name type="common">Cotton-top tamarin</name>
    <name type="synonym">Oedipomidas oedipus</name>
    <dbReference type="NCBI Taxonomy" id="9490"/>
    <lineage>
        <taxon>Eukaryota</taxon>
        <taxon>Metazoa</taxon>
        <taxon>Chordata</taxon>
        <taxon>Craniata</taxon>
        <taxon>Vertebrata</taxon>
        <taxon>Euteleostomi</taxon>
        <taxon>Mammalia</taxon>
        <taxon>Eutheria</taxon>
        <taxon>Euarchontoglires</taxon>
        <taxon>Primates</taxon>
        <taxon>Haplorrhini</taxon>
        <taxon>Platyrrhini</taxon>
        <taxon>Cebidae</taxon>
        <taxon>Callitrichinae</taxon>
        <taxon>Saguinus</taxon>
    </lineage>
</organism>
<gene>
    <name evidence="1" type="ORF">P7K49_034230</name>
</gene>
<feature type="non-terminal residue" evidence="1">
    <location>
        <position position="1"/>
    </location>
</feature>
<protein>
    <submittedName>
        <fullName evidence="1">Uncharacterized protein</fullName>
    </submittedName>
</protein>
<evidence type="ECO:0000313" key="2">
    <source>
        <dbReference type="Proteomes" id="UP001266305"/>
    </source>
</evidence>
<comment type="caution">
    <text evidence="1">The sequence shown here is derived from an EMBL/GenBank/DDBJ whole genome shotgun (WGS) entry which is preliminary data.</text>
</comment>
<reference evidence="1 2" key="1">
    <citation type="submission" date="2023-05" db="EMBL/GenBank/DDBJ databases">
        <title>B98-5 Cell Line De Novo Hybrid Assembly: An Optical Mapping Approach.</title>
        <authorList>
            <person name="Kananen K."/>
            <person name="Auerbach J.A."/>
            <person name="Kautto E."/>
            <person name="Blachly J.S."/>
        </authorList>
    </citation>
    <scope>NUCLEOTIDE SEQUENCE [LARGE SCALE GENOMIC DNA]</scope>
    <source>
        <strain evidence="1">B95-8</strain>
        <tissue evidence="1">Cell line</tissue>
    </source>
</reference>
<accession>A0ABQ9TU47</accession>
<dbReference type="Proteomes" id="UP001266305">
    <property type="component" value="Unassembled WGS sequence"/>
</dbReference>
<sequence length="117" mass="12691">QAGLRNEGASLEEAVLSLWRAEAAPFVEAPHRPPSLVTNILTILSFLASNNLVPPAKGLLLAPAAWLAVRRQASGQELGWCGETDVESKQTSVEYQPYSTAAYRIITIVVINIYDTN</sequence>